<evidence type="ECO:0000256" key="2">
    <source>
        <dbReference type="RuleBase" id="RU003616"/>
    </source>
</evidence>
<dbReference type="InterPro" id="IPR031107">
    <property type="entry name" value="Small_HSP"/>
</dbReference>
<evidence type="ECO:0000256" key="1">
    <source>
        <dbReference type="PROSITE-ProRule" id="PRU00285"/>
    </source>
</evidence>
<dbReference type="Pfam" id="PF00011">
    <property type="entry name" value="HSP20"/>
    <property type="match status" value="1"/>
</dbReference>
<dbReference type="STRING" id="39029.BSR42_08595"/>
<proteinExistence type="inferred from homology"/>
<dbReference type="InterPro" id="IPR008978">
    <property type="entry name" value="HSP20-like_chaperone"/>
</dbReference>
<evidence type="ECO:0000313" key="5">
    <source>
        <dbReference type="Proteomes" id="UP000036503"/>
    </source>
</evidence>
<sequence>MAGLVPFNKKNKEISTNTGFEDFYNVLDDFFSNDWPLRRTLTHDTFKVDVEDNGNEYLIEAEVPGIDKKDINVELNDGKLMISITRDENSESKKKNFIHRERRYSSMSRSIYLEDAKPDGIKAKLENGLLKVVVPKEEKPNNSITIDVE</sequence>
<organism evidence="4 5">
    <name type="scientific">Megasphaera cerevisiae DSM 20462</name>
    <dbReference type="NCBI Taxonomy" id="1122219"/>
    <lineage>
        <taxon>Bacteria</taxon>
        <taxon>Bacillati</taxon>
        <taxon>Bacillota</taxon>
        <taxon>Negativicutes</taxon>
        <taxon>Veillonellales</taxon>
        <taxon>Veillonellaceae</taxon>
        <taxon>Megasphaera</taxon>
    </lineage>
</organism>
<dbReference type="OrthoDB" id="9811615at2"/>
<dbReference type="CDD" id="cd06471">
    <property type="entry name" value="ACD_LpsHSP_like"/>
    <property type="match status" value="1"/>
</dbReference>
<dbReference type="PANTHER" id="PTHR11527">
    <property type="entry name" value="HEAT-SHOCK PROTEIN 20 FAMILY MEMBER"/>
    <property type="match status" value="1"/>
</dbReference>
<dbReference type="EMBL" id="LEKT01000024">
    <property type="protein sequence ID" value="KMO86403.1"/>
    <property type="molecule type" value="Genomic_DNA"/>
</dbReference>
<dbReference type="InterPro" id="IPR002068">
    <property type="entry name" value="A-crystallin/Hsp20_dom"/>
</dbReference>
<dbReference type="SUPFAM" id="SSF49764">
    <property type="entry name" value="HSP20-like chaperones"/>
    <property type="match status" value="1"/>
</dbReference>
<dbReference type="PATRIC" id="fig|1122219.3.peg.1404"/>
<dbReference type="RefSeq" id="WP_048514408.1">
    <property type="nucleotide sequence ID" value="NZ_FUXD01000025.1"/>
</dbReference>
<comment type="caution">
    <text evidence="4">The sequence shown here is derived from an EMBL/GenBank/DDBJ whole genome shotgun (WGS) entry which is preliminary data.</text>
</comment>
<dbReference type="AlphaFoldDB" id="A0A0J6WW15"/>
<accession>A0A0J6WW15</accession>
<name>A0A0J6WW15_9FIRM</name>
<dbReference type="FunCoup" id="A0A0J6WW15">
    <property type="interactions" value="19"/>
</dbReference>
<feature type="domain" description="SHSP" evidence="3">
    <location>
        <begin position="39"/>
        <end position="149"/>
    </location>
</feature>
<gene>
    <name evidence="4" type="ORF">AB840_08520</name>
</gene>
<protein>
    <submittedName>
        <fullName evidence="4">Heat-shock protein Hsp20</fullName>
    </submittedName>
</protein>
<reference evidence="4 5" key="1">
    <citation type="submission" date="2015-06" db="EMBL/GenBank/DDBJ databases">
        <title>Draft genome sequence of beer spoilage bacterium Megasphaera cerevisiae type strain 20462.</title>
        <authorList>
            <person name="Kutumbaka K."/>
            <person name="Pasmowitz J."/>
            <person name="Mategko J."/>
            <person name="Reyes D."/>
            <person name="Friedrich A."/>
            <person name="Han S."/>
            <person name="Martens-Habbena W."/>
            <person name="Neal-McKinney J."/>
            <person name="Janagama H.K."/>
            <person name="Nadala C."/>
            <person name="Samadpour M."/>
        </authorList>
    </citation>
    <scope>NUCLEOTIDE SEQUENCE [LARGE SCALE GENOMIC DNA]</scope>
    <source>
        <strain evidence="4 5">DSM 20462</strain>
    </source>
</reference>
<dbReference type="PROSITE" id="PS01031">
    <property type="entry name" value="SHSP"/>
    <property type="match status" value="1"/>
</dbReference>
<keyword evidence="5" id="KW-1185">Reference proteome</keyword>
<dbReference type="Gene3D" id="2.60.40.790">
    <property type="match status" value="1"/>
</dbReference>
<evidence type="ECO:0000313" key="4">
    <source>
        <dbReference type="EMBL" id="KMO86403.1"/>
    </source>
</evidence>
<evidence type="ECO:0000259" key="3">
    <source>
        <dbReference type="PROSITE" id="PS01031"/>
    </source>
</evidence>
<dbReference type="InParanoid" id="A0A0J6WW15"/>
<dbReference type="Proteomes" id="UP000036503">
    <property type="component" value="Unassembled WGS sequence"/>
</dbReference>
<comment type="similarity">
    <text evidence="1 2">Belongs to the small heat shock protein (HSP20) family.</text>
</comment>